<evidence type="ECO:0000313" key="2">
    <source>
        <dbReference type="Proteomes" id="UP000664779"/>
    </source>
</evidence>
<dbReference type="AlphaFoldDB" id="A0A939ENP8"/>
<sequence>MKVITGNRLLDGEVVWMGENGSWVELLSLAKILHEKNDVADAMALAKKSLDEQVMVDAYEIDVKEEDGRVVPVRLRELIRAAGPTTHPHLGKQARPTLV</sequence>
<dbReference type="Pfam" id="PF11011">
    <property type="entry name" value="DUF2849"/>
    <property type="match status" value="1"/>
</dbReference>
<protein>
    <submittedName>
        <fullName evidence="1">DUF2849 domain-containing protein</fullName>
    </submittedName>
</protein>
<organism evidence="1 2">
    <name type="scientific">Roseibium limicola</name>
    <dbReference type="NCBI Taxonomy" id="2816037"/>
    <lineage>
        <taxon>Bacteria</taxon>
        <taxon>Pseudomonadati</taxon>
        <taxon>Pseudomonadota</taxon>
        <taxon>Alphaproteobacteria</taxon>
        <taxon>Hyphomicrobiales</taxon>
        <taxon>Stappiaceae</taxon>
        <taxon>Roseibium</taxon>
    </lineage>
</organism>
<dbReference type="EMBL" id="JAFLNF010000004">
    <property type="protein sequence ID" value="MBO0345777.1"/>
    <property type="molecule type" value="Genomic_DNA"/>
</dbReference>
<dbReference type="RefSeq" id="WP_206940666.1">
    <property type="nucleotide sequence ID" value="NZ_JAFLNF010000004.1"/>
</dbReference>
<reference evidence="1" key="1">
    <citation type="submission" date="2021-03" db="EMBL/GenBank/DDBJ databases">
        <title>Roseibium sp. CAU 1637 isolated from Incheon.</title>
        <authorList>
            <person name="Kim W."/>
        </authorList>
    </citation>
    <scope>NUCLEOTIDE SEQUENCE</scope>
    <source>
        <strain evidence="1">CAU 1637</strain>
    </source>
</reference>
<keyword evidence="2" id="KW-1185">Reference proteome</keyword>
<evidence type="ECO:0000313" key="1">
    <source>
        <dbReference type="EMBL" id="MBO0345777.1"/>
    </source>
</evidence>
<proteinExistence type="predicted"/>
<comment type="caution">
    <text evidence="1">The sequence shown here is derived from an EMBL/GenBank/DDBJ whole genome shotgun (WGS) entry which is preliminary data.</text>
</comment>
<name>A0A939ENP8_9HYPH</name>
<accession>A0A939ENP8</accession>
<dbReference type="Proteomes" id="UP000664779">
    <property type="component" value="Unassembled WGS sequence"/>
</dbReference>
<dbReference type="InterPro" id="IPR021270">
    <property type="entry name" value="DUF2849"/>
</dbReference>
<gene>
    <name evidence="1" type="ORF">J0X15_11150</name>
</gene>